<comment type="caution">
    <text evidence="2">The sequence shown here is derived from an EMBL/GenBank/DDBJ whole genome shotgun (WGS) entry which is preliminary data.</text>
</comment>
<evidence type="ECO:0000313" key="3">
    <source>
        <dbReference type="Proteomes" id="UP000187609"/>
    </source>
</evidence>
<sequence length="66" mass="7265">MEKQETEPKPLDHSNSTPKPNTNTDTSLAAETGMVIPSITSSLLPQPSWFTAKRLISEKHCLQLTS</sequence>
<name>A0A1J6JGM1_NICAT</name>
<evidence type="ECO:0000313" key="2">
    <source>
        <dbReference type="EMBL" id="OIT06121.1"/>
    </source>
</evidence>
<gene>
    <name evidence="2" type="ORF">A4A49_05563</name>
</gene>
<proteinExistence type="predicted"/>
<dbReference type="Proteomes" id="UP000187609">
    <property type="component" value="Unassembled WGS sequence"/>
</dbReference>
<keyword evidence="3" id="KW-1185">Reference proteome</keyword>
<reference evidence="2" key="1">
    <citation type="submission" date="2016-11" db="EMBL/GenBank/DDBJ databases">
        <title>The genome of Nicotiana attenuata.</title>
        <authorList>
            <person name="Xu S."/>
            <person name="Brockmoeller T."/>
            <person name="Gaquerel E."/>
            <person name="Navarro A."/>
            <person name="Kuhl H."/>
            <person name="Gase K."/>
            <person name="Ling Z."/>
            <person name="Zhou W."/>
            <person name="Kreitzer C."/>
            <person name="Stanke M."/>
            <person name="Tang H."/>
            <person name="Lyons E."/>
            <person name="Pandey P."/>
            <person name="Pandey S.P."/>
            <person name="Timmermann B."/>
            <person name="Baldwin I.T."/>
        </authorList>
    </citation>
    <scope>NUCLEOTIDE SEQUENCE [LARGE SCALE GENOMIC DNA]</scope>
    <source>
        <strain evidence="2">UT</strain>
    </source>
</reference>
<protein>
    <submittedName>
        <fullName evidence="2">Uncharacterized protein</fullName>
    </submittedName>
</protein>
<accession>A0A1J6JGM1</accession>
<dbReference type="AlphaFoldDB" id="A0A1J6JGM1"/>
<feature type="compositionally biased region" description="Basic and acidic residues" evidence="1">
    <location>
        <begin position="1"/>
        <end position="12"/>
    </location>
</feature>
<dbReference type="Gramene" id="OIT06121">
    <property type="protein sequence ID" value="OIT06121"/>
    <property type="gene ID" value="A4A49_05563"/>
</dbReference>
<evidence type="ECO:0000256" key="1">
    <source>
        <dbReference type="SAM" id="MobiDB-lite"/>
    </source>
</evidence>
<feature type="region of interest" description="Disordered" evidence="1">
    <location>
        <begin position="1"/>
        <end position="32"/>
    </location>
</feature>
<dbReference type="STRING" id="49451.A0A1J6JGM1"/>
<feature type="compositionally biased region" description="Polar residues" evidence="1">
    <location>
        <begin position="13"/>
        <end position="29"/>
    </location>
</feature>
<organism evidence="2 3">
    <name type="scientific">Nicotiana attenuata</name>
    <name type="common">Coyote tobacco</name>
    <dbReference type="NCBI Taxonomy" id="49451"/>
    <lineage>
        <taxon>Eukaryota</taxon>
        <taxon>Viridiplantae</taxon>
        <taxon>Streptophyta</taxon>
        <taxon>Embryophyta</taxon>
        <taxon>Tracheophyta</taxon>
        <taxon>Spermatophyta</taxon>
        <taxon>Magnoliopsida</taxon>
        <taxon>eudicotyledons</taxon>
        <taxon>Gunneridae</taxon>
        <taxon>Pentapetalae</taxon>
        <taxon>asterids</taxon>
        <taxon>lamiids</taxon>
        <taxon>Solanales</taxon>
        <taxon>Solanaceae</taxon>
        <taxon>Nicotianoideae</taxon>
        <taxon>Nicotianeae</taxon>
        <taxon>Nicotiana</taxon>
    </lineage>
</organism>
<dbReference type="EMBL" id="MJEQ01037184">
    <property type="protein sequence ID" value="OIT06121.1"/>
    <property type="molecule type" value="Genomic_DNA"/>
</dbReference>